<evidence type="ECO:0000256" key="13">
    <source>
        <dbReference type="ARBA" id="ARBA00023196"/>
    </source>
</evidence>
<comment type="similarity">
    <text evidence="22">Belongs to the ATPase delta chain family.</text>
</comment>
<dbReference type="PANTHER" id="PTHR33445">
    <property type="entry name" value="ATP SYNTHASE SUBUNIT B', CHLOROPLASTIC"/>
    <property type="match status" value="1"/>
</dbReference>
<organism evidence="24 25">
    <name type="scientific">Vibrio maritimus</name>
    <dbReference type="NCBI Taxonomy" id="990268"/>
    <lineage>
        <taxon>Bacteria</taxon>
        <taxon>Pseudomonadati</taxon>
        <taxon>Pseudomonadota</taxon>
        <taxon>Gammaproteobacteria</taxon>
        <taxon>Vibrionales</taxon>
        <taxon>Vibrionaceae</taxon>
        <taxon>Vibrio</taxon>
    </lineage>
</organism>
<dbReference type="SUPFAM" id="SSF47928">
    <property type="entry name" value="N-terminal domain of the delta subunit of the F1F0-ATP synthase"/>
    <property type="match status" value="1"/>
</dbReference>
<keyword evidence="25" id="KW-1185">Reference proteome</keyword>
<keyword evidence="8 21" id="KW-0812">Transmembrane</keyword>
<comment type="subunit">
    <text evidence="19">F-type ATPases have 2 components, F(1) - the catalytic core - and F(0) - the membrane proton channel. F(1) has five subunits: alpha(3), beta(3), gamma(1), delta(1), epsilon(1). F(0) has four main subunits: a(1), b(2) and c(10-14). The alpha and beta chains form an alternating ring which encloses part of the gamma chain. F(1) is attached to F(0) by a central stalk formed by the gamma and epsilon chains, while a peripheral stalk is formed by the delta and b chains.</text>
</comment>
<evidence type="ECO:0000256" key="21">
    <source>
        <dbReference type="HAMAP-Rule" id="MF_01398"/>
    </source>
</evidence>
<comment type="function">
    <text evidence="22">This protein is part of the stalk that links CF(0) to CF(1). It either transmits conformational changes from CF(0) to CF(1) or is implicated in proton conduction.</text>
</comment>
<comment type="caution">
    <text evidence="24">The sequence shown here is derived from an EMBL/GenBank/DDBJ whole genome shotgun (WGS) entry which is preliminary data.</text>
</comment>
<dbReference type="FunFam" id="1.20.5.620:FF:000001">
    <property type="entry name" value="ATP synthase subunit b"/>
    <property type="match status" value="1"/>
</dbReference>
<dbReference type="GO" id="GO:0016787">
    <property type="term" value="F:hydrolase activity"/>
    <property type="evidence" value="ECO:0007669"/>
    <property type="project" value="UniProtKB-KW"/>
</dbReference>
<dbReference type="PRINTS" id="PR00125">
    <property type="entry name" value="ATPASEDELTA"/>
</dbReference>
<dbReference type="SUPFAM" id="SSF81573">
    <property type="entry name" value="F1F0 ATP synthase subunit B, membrane domain"/>
    <property type="match status" value="1"/>
</dbReference>
<sequence>MNATLLGQAISFAMFVWFCMKYVWPPIMNAIEERQKKIADGLVAAERAAKDLDLAQANASDQMKEAKRTATEVIEQANKRKAQIIDEAREEALAERQKILAQAEAEIEAERNRARDDLRKQVATLAVAGAEKILERSIDKDAQKDILDNITAKLLKRGAPMSELTTIARPYAKAAFDFAVEKQALDQWVEMLTFAAAIAKNDEIADLISGSVTATRVAEIFNAIGGEQFDEFGQNLIKVMAENGRLVALPDVLVEFLELKKELEKQIDVDVISASELTEEQRTEISNKLEKRLERKVKLNCSVDETLLGGVIIRAGDLVIDNSARGRLNRLSEAMQS</sequence>
<evidence type="ECO:0000256" key="10">
    <source>
        <dbReference type="ARBA" id="ARBA00022989"/>
    </source>
</evidence>
<keyword evidence="14" id="KW-0511">Multifunctional enzyme</keyword>
<comment type="similarity">
    <text evidence="3">In the N-terminal section; belongs to the ATPase B chain family.</text>
</comment>
<dbReference type="PANTHER" id="PTHR33445:SF1">
    <property type="entry name" value="ATP SYNTHASE SUBUNIT B"/>
    <property type="match status" value="1"/>
</dbReference>
<dbReference type="NCBIfam" id="NF004404">
    <property type="entry name" value="PRK05758.2-5"/>
    <property type="match status" value="1"/>
</dbReference>
<dbReference type="CDD" id="cd06503">
    <property type="entry name" value="ATP-synt_Fo_b"/>
    <property type="match status" value="1"/>
</dbReference>
<evidence type="ECO:0000313" key="25">
    <source>
        <dbReference type="Proteomes" id="UP000029228"/>
    </source>
</evidence>
<dbReference type="NCBIfam" id="NF004413">
    <property type="entry name" value="PRK05759.1-4"/>
    <property type="match status" value="1"/>
</dbReference>
<dbReference type="GO" id="GO:0005886">
    <property type="term" value="C:plasma membrane"/>
    <property type="evidence" value="ECO:0007669"/>
    <property type="project" value="UniProtKB-SubCell"/>
</dbReference>
<keyword evidence="15 21" id="KW-0066">ATP synthesis</keyword>
<evidence type="ECO:0000256" key="18">
    <source>
        <dbReference type="ARBA" id="ARBA00025614"/>
    </source>
</evidence>
<dbReference type="Gene3D" id="1.10.520.20">
    <property type="entry name" value="N-terminal domain of the delta subunit of the F1F0-ATP synthase"/>
    <property type="match status" value="1"/>
</dbReference>
<evidence type="ECO:0000256" key="9">
    <source>
        <dbReference type="ARBA" id="ARBA00022781"/>
    </source>
</evidence>
<dbReference type="InterPro" id="IPR002146">
    <property type="entry name" value="ATP_synth_b/b'su_bac/chlpt"/>
</dbReference>
<evidence type="ECO:0000256" key="2">
    <source>
        <dbReference type="ARBA" id="ARBA00010377"/>
    </source>
</evidence>
<dbReference type="GO" id="GO:0012505">
    <property type="term" value="C:endomembrane system"/>
    <property type="evidence" value="ECO:0007669"/>
    <property type="project" value="UniProtKB-SubCell"/>
</dbReference>
<comment type="subunit">
    <text evidence="21">F-type ATPases have 2 components, F(1) - the catalytic core - and F(0) - the membrane proton channel. F(1) has five subunits: alpha(3), beta(3), gamma(1), delta(1), epsilon(1). F(0) has three main subunits: a(1), b(2) and c(10-14). The alpha and beta chains form an alternating ring which encloses part of the gamma chain. F(1) is attached to F(0) by a central stalk formed by the gamma and epsilon chains, while a peripheral stalk is formed by the delta and b chains.</text>
</comment>
<comment type="similarity">
    <text evidence="1 21">Belongs to the ATPase B chain family.</text>
</comment>
<keyword evidence="24" id="KW-0378">Hydrolase</keyword>
<dbReference type="NCBIfam" id="NF004402">
    <property type="entry name" value="PRK05758.2-2"/>
    <property type="match status" value="1"/>
</dbReference>
<comment type="function">
    <text evidence="17 21">F(1)F(0) ATP synthase produces ATP from ADP in the presence of a proton or sodium gradient. F-type ATPases consist of two structural domains, F(1) containing the extramembraneous catalytic core and F(0) containing the membrane proton channel, linked together by a central stalk and a peripheral stalk. During catalysis, ATP synthesis in the catalytic domain of F(1) is coupled via a rotary mechanism of the central stalk subunits to proton translocation.</text>
</comment>
<dbReference type="NCBIfam" id="NF004411">
    <property type="entry name" value="PRK05759.1-2"/>
    <property type="match status" value="1"/>
</dbReference>
<dbReference type="Proteomes" id="UP000029228">
    <property type="component" value="Unassembled WGS sequence"/>
</dbReference>
<keyword evidence="10 21" id="KW-1133">Transmembrane helix</keyword>
<keyword evidence="5 21" id="KW-1003">Cell membrane</keyword>
<evidence type="ECO:0000256" key="12">
    <source>
        <dbReference type="ARBA" id="ARBA00023136"/>
    </source>
</evidence>
<dbReference type="HAMAP" id="MF_01416">
    <property type="entry name" value="ATP_synth_delta_bact"/>
    <property type="match status" value="1"/>
</dbReference>
<dbReference type="STRING" id="990268.JCM19235_3331"/>
<name>A0A090S570_9VIBR</name>
<dbReference type="EMBL" id="BBMR01000016">
    <property type="protein sequence ID" value="GAL22865.1"/>
    <property type="molecule type" value="Genomic_DNA"/>
</dbReference>
<comment type="similarity">
    <text evidence="2">In the C-terminal section; belongs to the ATPase delta chain family.</text>
</comment>
<dbReference type="GO" id="GO:0046961">
    <property type="term" value="F:proton-transporting ATPase activity, rotational mechanism"/>
    <property type="evidence" value="ECO:0007669"/>
    <property type="project" value="TreeGrafter"/>
</dbReference>
<keyword evidence="7 21" id="KW-0138">CF(0)</keyword>
<evidence type="ECO:0000256" key="11">
    <source>
        <dbReference type="ARBA" id="ARBA00023065"/>
    </source>
</evidence>
<reference evidence="24 25" key="1">
    <citation type="submission" date="2014-09" db="EMBL/GenBank/DDBJ databases">
        <title>Vibrio maritimus JCM 19235. (C45) whole genome shotgun sequence.</title>
        <authorList>
            <person name="Sawabe T."/>
            <person name="Meirelles P."/>
            <person name="Nakanishi M."/>
            <person name="Sayaka M."/>
            <person name="Hattori M."/>
            <person name="Ohkuma M."/>
        </authorList>
    </citation>
    <scope>NUCLEOTIDE SEQUENCE [LARGE SCALE GENOMIC DNA]</scope>
    <source>
        <strain evidence="25">JCM19235</strain>
    </source>
</reference>
<keyword evidence="6" id="KW-0997">Cell inner membrane</keyword>
<reference evidence="24 25" key="2">
    <citation type="submission" date="2014-09" db="EMBL/GenBank/DDBJ databases">
        <authorList>
            <consortium name="NBRP consortium"/>
            <person name="Sawabe T."/>
            <person name="Meirelles P."/>
            <person name="Nakanishi M."/>
            <person name="Sayaka M."/>
            <person name="Hattori M."/>
            <person name="Ohkuma M."/>
        </authorList>
    </citation>
    <scope>NUCLEOTIDE SEQUENCE [LARGE SCALE GENOMIC DNA]</scope>
    <source>
        <strain evidence="25">JCM19235</strain>
    </source>
</reference>
<dbReference type="HAMAP" id="MF_01398">
    <property type="entry name" value="ATP_synth_b_bprime"/>
    <property type="match status" value="1"/>
</dbReference>
<evidence type="ECO:0000256" key="6">
    <source>
        <dbReference type="ARBA" id="ARBA00022519"/>
    </source>
</evidence>
<evidence type="ECO:0000256" key="5">
    <source>
        <dbReference type="ARBA" id="ARBA00022475"/>
    </source>
</evidence>
<keyword evidence="4 21" id="KW-0813">Transport</keyword>
<comment type="function">
    <text evidence="16">This fusion protein includes a component of the F(0) channel (subunit b) and of the F(1) subunit (subunit delta). Two copies of subunit b and one of delta together form the peripheral 'stator' stalk which links F(1) to F(0).</text>
</comment>
<evidence type="ECO:0000256" key="15">
    <source>
        <dbReference type="ARBA" id="ARBA00023310"/>
    </source>
</evidence>
<keyword evidence="12 21" id="KW-0472">Membrane</keyword>
<evidence type="ECO:0000256" key="1">
    <source>
        <dbReference type="ARBA" id="ARBA00005513"/>
    </source>
</evidence>
<evidence type="ECO:0000256" key="17">
    <source>
        <dbReference type="ARBA" id="ARBA00025198"/>
    </source>
</evidence>
<dbReference type="InterPro" id="IPR028987">
    <property type="entry name" value="ATP_synth_B-like_membr_sf"/>
</dbReference>
<dbReference type="AlphaFoldDB" id="A0A090S570"/>
<keyword evidence="9 21" id="KW-0375">Hydrogen ion transport</keyword>
<evidence type="ECO:0000256" key="8">
    <source>
        <dbReference type="ARBA" id="ARBA00022692"/>
    </source>
</evidence>
<dbReference type="InterPro" id="IPR020781">
    <property type="entry name" value="ATPase_OSCP/d_CS"/>
</dbReference>
<dbReference type="NCBIfam" id="TIGR01145">
    <property type="entry name" value="ATP_synt_delta"/>
    <property type="match status" value="1"/>
</dbReference>
<accession>A0A090S570</accession>
<evidence type="ECO:0000256" key="20">
    <source>
        <dbReference type="ARBA" id="ARBA00037847"/>
    </source>
</evidence>
<proteinExistence type="inferred from homology"/>
<comment type="function">
    <text evidence="18">Component of the F(0) channel, it forms part of the peripheral stalk, linking F(1) to F(0). The b'-subunit is a diverged and duplicated form of b found in plants and photosynthetic bacteria.</text>
</comment>
<dbReference type="GO" id="GO:0045259">
    <property type="term" value="C:proton-transporting ATP synthase complex"/>
    <property type="evidence" value="ECO:0007669"/>
    <property type="project" value="UniProtKB-KW"/>
</dbReference>
<keyword evidence="11 21" id="KW-0406">Ion transport</keyword>
<dbReference type="GO" id="GO:0046933">
    <property type="term" value="F:proton-transporting ATP synthase activity, rotational mechanism"/>
    <property type="evidence" value="ECO:0007669"/>
    <property type="project" value="UniProtKB-UniRule"/>
</dbReference>
<protein>
    <recommendedName>
        <fullName evidence="21 22">Multifunctional fusion protein</fullName>
    </recommendedName>
    <domain>
        <recommendedName>
            <fullName evidence="21">ATP synthase subunit b</fullName>
        </recommendedName>
        <alternativeName>
            <fullName evidence="21">ATP synthase F(0) sector subunit b</fullName>
        </alternativeName>
        <alternativeName>
            <fullName evidence="21">ATPase subunit I</fullName>
        </alternativeName>
        <alternativeName>
            <fullName evidence="21">F-type ATPase subunit b</fullName>
            <shortName evidence="21">F-ATPase subunit b</shortName>
        </alternativeName>
    </domain>
    <domain>
        <recommendedName>
            <fullName evidence="22">ATP synthase subunit delta</fullName>
        </recommendedName>
        <alternativeName>
            <fullName evidence="22">ATP synthase F(1) sector subunit delta</fullName>
        </alternativeName>
        <alternativeName>
            <fullName evidence="22">F-type ATPase subunit delta</fullName>
            <shortName evidence="22">F-ATPase subunit delta</shortName>
        </alternativeName>
    </domain>
</protein>
<comment type="subcellular location">
    <subcellularLocation>
        <location evidence="22">Cell membrane</location>
        <topology evidence="22">Peripheral membrane protein</topology>
    </subcellularLocation>
    <subcellularLocation>
        <location evidence="21">Cell membrane</location>
        <topology evidence="21">Single-pass membrane protein</topology>
    </subcellularLocation>
    <subcellularLocation>
        <location evidence="20">Endomembrane system</location>
        <topology evidence="20">Single-pass membrane protein</topology>
    </subcellularLocation>
</comment>
<evidence type="ECO:0000256" key="22">
    <source>
        <dbReference type="HAMAP-Rule" id="MF_01416"/>
    </source>
</evidence>
<evidence type="ECO:0000313" key="24">
    <source>
        <dbReference type="EMBL" id="GAL22865.1"/>
    </source>
</evidence>
<keyword evidence="13 22" id="KW-0139">CF(1)</keyword>
<dbReference type="InterPro" id="IPR000711">
    <property type="entry name" value="ATPase_OSCP/dsu"/>
</dbReference>
<evidence type="ECO:0000256" key="19">
    <source>
        <dbReference type="ARBA" id="ARBA00026054"/>
    </source>
</evidence>
<dbReference type="PROSITE" id="PS00389">
    <property type="entry name" value="ATPASE_DELTA"/>
    <property type="match status" value="1"/>
</dbReference>
<evidence type="ECO:0000256" key="3">
    <source>
        <dbReference type="ARBA" id="ARBA00010811"/>
    </source>
</evidence>
<dbReference type="InterPro" id="IPR005864">
    <property type="entry name" value="ATP_synth_F0_bsu_bac"/>
</dbReference>
<evidence type="ECO:0000256" key="23">
    <source>
        <dbReference type="SAM" id="Coils"/>
    </source>
</evidence>
<evidence type="ECO:0000256" key="14">
    <source>
        <dbReference type="ARBA" id="ARBA00023268"/>
    </source>
</evidence>
<evidence type="ECO:0000256" key="16">
    <source>
        <dbReference type="ARBA" id="ARBA00024925"/>
    </source>
</evidence>
<keyword evidence="23" id="KW-0175">Coiled coil</keyword>
<dbReference type="Gene3D" id="6.10.250.1580">
    <property type="match status" value="1"/>
</dbReference>
<dbReference type="Pfam" id="PF00213">
    <property type="entry name" value="OSCP"/>
    <property type="match status" value="1"/>
</dbReference>
<dbReference type="NCBIfam" id="TIGR01144">
    <property type="entry name" value="ATP_synt_b"/>
    <property type="match status" value="1"/>
</dbReference>
<gene>
    <name evidence="21" type="primary">atpF</name>
    <name evidence="22" type="synonym">atpH</name>
    <name evidence="24" type="ORF">JCM19235_3331</name>
</gene>
<dbReference type="Pfam" id="PF00430">
    <property type="entry name" value="ATP-synt_B"/>
    <property type="match status" value="1"/>
</dbReference>
<evidence type="ECO:0000256" key="4">
    <source>
        <dbReference type="ARBA" id="ARBA00022448"/>
    </source>
</evidence>
<dbReference type="InterPro" id="IPR026015">
    <property type="entry name" value="ATP_synth_OSCP/delta_N_sf"/>
</dbReference>
<dbReference type="InterPro" id="IPR050059">
    <property type="entry name" value="ATP_synthase_B_chain"/>
</dbReference>
<feature type="coiled-coil region" evidence="23">
    <location>
        <begin position="45"/>
        <end position="120"/>
    </location>
</feature>
<evidence type="ECO:0000256" key="7">
    <source>
        <dbReference type="ARBA" id="ARBA00022547"/>
    </source>
</evidence>